<feature type="non-terminal residue" evidence="2">
    <location>
        <position position="1"/>
    </location>
</feature>
<accession>A0A8T2N4W0</accession>
<evidence type="ECO:0000256" key="1">
    <source>
        <dbReference type="SAM" id="MobiDB-lite"/>
    </source>
</evidence>
<sequence length="65" mass="7430">MRRAALCHTVRTGPAGNKKGSPLPHCDHRDLDPVMQIHQGKYVQSLLRSPPQQYSRHLEQRCLSQ</sequence>
<comment type="caution">
    <text evidence="2">The sequence shown here is derived from an EMBL/GenBank/DDBJ whole genome shotgun (WGS) entry which is preliminary data.</text>
</comment>
<dbReference type="Proteomes" id="UP000824540">
    <property type="component" value="Unassembled WGS sequence"/>
</dbReference>
<feature type="region of interest" description="Disordered" evidence="1">
    <location>
        <begin position="1"/>
        <end position="25"/>
    </location>
</feature>
<name>A0A8T2N4W0_9TELE</name>
<gene>
    <name evidence="2" type="ORF">JZ751_011308</name>
</gene>
<evidence type="ECO:0000313" key="3">
    <source>
        <dbReference type="Proteomes" id="UP000824540"/>
    </source>
</evidence>
<dbReference type="AlphaFoldDB" id="A0A8T2N4W0"/>
<protein>
    <submittedName>
        <fullName evidence="2">Uncharacterized protein</fullName>
    </submittedName>
</protein>
<reference evidence="2" key="1">
    <citation type="thesis" date="2021" institute="BYU ScholarsArchive" country="Provo, UT, USA">
        <title>Applications of and Algorithms for Genome Assembly and Genomic Analyses with an Emphasis on Marine Teleosts.</title>
        <authorList>
            <person name="Pickett B.D."/>
        </authorList>
    </citation>
    <scope>NUCLEOTIDE SEQUENCE</scope>
    <source>
        <strain evidence="2">HI-2016</strain>
    </source>
</reference>
<organism evidence="2 3">
    <name type="scientific">Albula glossodonta</name>
    <name type="common">roundjaw bonefish</name>
    <dbReference type="NCBI Taxonomy" id="121402"/>
    <lineage>
        <taxon>Eukaryota</taxon>
        <taxon>Metazoa</taxon>
        <taxon>Chordata</taxon>
        <taxon>Craniata</taxon>
        <taxon>Vertebrata</taxon>
        <taxon>Euteleostomi</taxon>
        <taxon>Actinopterygii</taxon>
        <taxon>Neopterygii</taxon>
        <taxon>Teleostei</taxon>
        <taxon>Albuliformes</taxon>
        <taxon>Albulidae</taxon>
        <taxon>Albula</taxon>
    </lineage>
</organism>
<dbReference type="EMBL" id="JAFBMS010000191">
    <property type="protein sequence ID" value="KAG9333571.1"/>
    <property type="molecule type" value="Genomic_DNA"/>
</dbReference>
<keyword evidence="3" id="KW-1185">Reference proteome</keyword>
<proteinExistence type="predicted"/>
<evidence type="ECO:0000313" key="2">
    <source>
        <dbReference type="EMBL" id="KAG9333571.1"/>
    </source>
</evidence>